<feature type="compositionally biased region" description="Basic and acidic residues" evidence="2">
    <location>
        <begin position="276"/>
        <end position="306"/>
    </location>
</feature>
<dbReference type="GO" id="GO:0030276">
    <property type="term" value="F:clathrin binding"/>
    <property type="evidence" value="ECO:0007669"/>
    <property type="project" value="TreeGrafter"/>
</dbReference>
<feature type="compositionally biased region" description="Polar residues" evidence="2">
    <location>
        <begin position="26"/>
        <end position="47"/>
    </location>
</feature>
<sequence>MEDFGVLTERFGLKRQGKSAPMAASKQRSINNTQTRNLGSNSFPNPKSSLYSNSTNGTFVENQDFIFPSSSNKETHDFDNIFGDFEMGRKQSSSTNGFDYDSIFASLGSKRSSMNLDDNYDIFDLKKSLNTNFADNDDDVIGSFNSSVDDLLFDGLGVKSKHSSLNGSLKVGSDDLIPGFAASSNGEQVTMAKSMEDPFVVLESTSNAVNASFTDPLEEISKLSRGKRPGNSSTVTQPLRPPPPPPAQVVKVDKAKSSNVSPIDELEDFAMGRGRKNNDLKERPSTKASRYKEAEDASVKSQQKGEDDLEFHLGMGSRSSSVPRSRDITSASVFDANTHDRKGPEWAKKAPSGVSSSMKKDPPVMNMFDGLSSYFGADPLFVEFDEFEGESDDRRKKRLGRHQRTQNRVAQAVADMNQRDRQTQYEQEERRRLADTLDFEIKRWAAGKEGNMRALLSSLQQVLWPECDWEPVSLTDLITSTSVKKVYRKATLYVHPDKVQQKGATLQQKYIAEKVFDILKEAWNKFNSEELS</sequence>
<evidence type="ECO:0000256" key="1">
    <source>
        <dbReference type="ARBA" id="ARBA00023054"/>
    </source>
</evidence>
<dbReference type="PANTHER" id="PTHR23172:SF68">
    <property type="entry name" value="DNAJ DOMAIN PROTEIN"/>
    <property type="match status" value="1"/>
</dbReference>
<gene>
    <name evidence="4" type="ORF">CFOL_v3_15417</name>
</gene>
<dbReference type="InParanoid" id="A0A1Q3BVS0"/>
<dbReference type="FunCoup" id="A0A1Q3BVS0">
    <property type="interactions" value="200"/>
</dbReference>
<feature type="region of interest" description="Disordered" evidence="2">
    <location>
        <begin position="16"/>
        <end position="47"/>
    </location>
</feature>
<organism evidence="4 5">
    <name type="scientific">Cephalotus follicularis</name>
    <name type="common">Albany pitcher plant</name>
    <dbReference type="NCBI Taxonomy" id="3775"/>
    <lineage>
        <taxon>Eukaryota</taxon>
        <taxon>Viridiplantae</taxon>
        <taxon>Streptophyta</taxon>
        <taxon>Embryophyta</taxon>
        <taxon>Tracheophyta</taxon>
        <taxon>Spermatophyta</taxon>
        <taxon>Magnoliopsida</taxon>
        <taxon>eudicotyledons</taxon>
        <taxon>Gunneridae</taxon>
        <taxon>Pentapetalae</taxon>
        <taxon>rosids</taxon>
        <taxon>fabids</taxon>
        <taxon>Oxalidales</taxon>
        <taxon>Cephalotaceae</taxon>
        <taxon>Cephalotus</taxon>
    </lineage>
</organism>
<dbReference type="SUPFAM" id="SSF46565">
    <property type="entry name" value="Chaperone J-domain"/>
    <property type="match status" value="1"/>
</dbReference>
<dbReference type="InterPro" id="IPR001623">
    <property type="entry name" value="DnaJ_domain"/>
</dbReference>
<keyword evidence="1" id="KW-0175">Coiled coil</keyword>
<comment type="caution">
    <text evidence="4">The sequence shown here is derived from an EMBL/GenBank/DDBJ whole genome shotgun (WGS) entry which is preliminary data.</text>
</comment>
<evidence type="ECO:0000313" key="5">
    <source>
        <dbReference type="Proteomes" id="UP000187406"/>
    </source>
</evidence>
<accession>A0A1Q3BVS0</accession>
<dbReference type="PROSITE" id="PS50076">
    <property type="entry name" value="DNAJ_2"/>
    <property type="match status" value="1"/>
</dbReference>
<feature type="domain" description="J" evidence="3">
    <location>
        <begin position="467"/>
        <end position="531"/>
    </location>
</feature>
<evidence type="ECO:0000256" key="2">
    <source>
        <dbReference type="SAM" id="MobiDB-lite"/>
    </source>
</evidence>
<dbReference type="Gene3D" id="1.10.287.110">
    <property type="entry name" value="DnaJ domain"/>
    <property type="match status" value="1"/>
</dbReference>
<feature type="region of interest" description="Disordered" evidence="2">
    <location>
        <begin position="333"/>
        <end position="361"/>
    </location>
</feature>
<reference evidence="5" key="1">
    <citation type="submission" date="2016-04" db="EMBL/GenBank/DDBJ databases">
        <title>Cephalotus genome sequencing.</title>
        <authorList>
            <person name="Fukushima K."/>
            <person name="Hasebe M."/>
            <person name="Fang X."/>
        </authorList>
    </citation>
    <scope>NUCLEOTIDE SEQUENCE [LARGE SCALE GENOMIC DNA]</scope>
    <source>
        <strain evidence="5">cv. St1</strain>
    </source>
</reference>
<keyword evidence="5" id="KW-1185">Reference proteome</keyword>
<dbReference type="OrthoDB" id="1717591at2759"/>
<protein>
    <submittedName>
        <fullName evidence="4">DnaJ domain-containing protein</fullName>
    </submittedName>
</protein>
<evidence type="ECO:0000313" key="4">
    <source>
        <dbReference type="EMBL" id="GAV71928.1"/>
    </source>
</evidence>
<evidence type="ECO:0000259" key="3">
    <source>
        <dbReference type="PROSITE" id="PS50076"/>
    </source>
</evidence>
<dbReference type="GO" id="GO:0072318">
    <property type="term" value="P:clathrin coat disassembly"/>
    <property type="evidence" value="ECO:0007669"/>
    <property type="project" value="TreeGrafter"/>
</dbReference>
<dbReference type="InterPro" id="IPR036869">
    <property type="entry name" value="J_dom_sf"/>
</dbReference>
<feature type="compositionally biased region" description="Basic residues" evidence="2">
    <location>
        <begin position="395"/>
        <end position="405"/>
    </location>
</feature>
<dbReference type="GO" id="GO:0031982">
    <property type="term" value="C:vesicle"/>
    <property type="evidence" value="ECO:0007669"/>
    <property type="project" value="TreeGrafter"/>
</dbReference>
<feature type="compositionally biased region" description="Basic and acidic residues" evidence="2">
    <location>
        <begin position="337"/>
        <end position="348"/>
    </location>
</feature>
<feature type="region of interest" description="Disordered" evidence="2">
    <location>
        <begin position="392"/>
        <end position="425"/>
    </location>
</feature>
<dbReference type="PANTHER" id="PTHR23172">
    <property type="entry name" value="AUXILIN/CYCLIN G-ASSOCIATED KINASE-RELATED"/>
    <property type="match status" value="1"/>
</dbReference>
<dbReference type="AlphaFoldDB" id="A0A1Q3BVS0"/>
<dbReference type="Proteomes" id="UP000187406">
    <property type="component" value="Unassembled WGS sequence"/>
</dbReference>
<dbReference type="FunFam" id="1.10.287.110:FF:000009">
    <property type="entry name" value="Auxilin-related protein 1"/>
    <property type="match status" value="1"/>
</dbReference>
<feature type="region of interest" description="Disordered" evidence="2">
    <location>
        <begin position="219"/>
        <end position="307"/>
    </location>
</feature>
<dbReference type="GO" id="GO:0072583">
    <property type="term" value="P:clathrin-dependent endocytosis"/>
    <property type="evidence" value="ECO:0007669"/>
    <property type="project" value="TreeGrafter"/>
</dbReference>
<dbReference type="STRING" id="3775.A0A1Q3BVS0"/>
<proteinExistence type="predicted"/>
<dbReference type="GO" id="GO:0005737">
    <property type="term" value="C:cytoplasm"/>
    <property type="evidence" value="ECO:0007669"/>
    <property type="project" value="TreeGrafter"/>
</dbReference>
<dbReference type="EMBL" id="BDDD01000953">
    <property type="protein sequence ID" value="GAV71928.1"/>
    <property type="molecule type" value="Genomic_DNA"/>
</dbReference>
<name>A0A1Q3BVS0_CEPFO</name>